<dbReference type="PANTHER" id="PTHR35038:SF5">
    <property type="entry name" value="CYTOCHROME C-TYPE PROTEIN NRFB"/>
    <property type="match status" value="1"/>
</dbReference>
<feature type="chain" id="PRO_5017012577" evidence="2">
    <location>
        <begin position="26"/>
        <end position="193"/>
    </location>
</feature>
<protein>
    <submittedName>
        <fullName evidence="4">Cytochrome c-type protein NrfB</fullName>
    </submittedName>
</protein>
<dbReference type="EMBL" id="UHJA01000001">
    <property type="protein sequence ID" value="SUP75832.1"/>
    <property type="molecule type" value="Genomic_DNA"/>
</dbReference>
<dbReference type="SUPFAM" id="SSF48695">
    <property type="entry name" value="Multiheme cytochromes"/>
    <property type="match status" value="1"/>
</dbReference>
<dbReference type="InterPro" id="IPR051829">
    <property type="entry name" value="Multiheme_Cytochr_ET"/>
</dbReference>
<dbReference type="OrthoDB" id="6398708at2"/>
<dbReference type="GeneID" id="57906941"/>
<evidence type="ECO:0000313" key="5">
    <source>
        <dbReference type="Proteomes" id="UP000254835"/>
    </source>
</evidence>
<dbReference type="Pfam" id="PF22678">
    <property type="entry name" value="Cytochrom_c_NrfB-like"/>
    <property type="match status" value="1"/>
</dbReference>
<dbReference type="NCBIfam" id="TIGR03146">
    <property type="entry name" value="cyt_nit_nrfB"/>
    <property type="match status" value="1"/>
</dbReference>
<dbReference type="InterPro" id="IPR017564">
    <property type="entry name" value="Cyt_c_NrfB"/>
</dbReference>
<accession>A0A380PRE5</accession>
<name>A0A380PRE5_YERFR</name>
<dbReference type="GO" id="GO:0016491">
    <property type="term" value="F:oxidoreductase activity"/>
    <property type="evidence" value="ECO:0007669"/>
    <property type="project" value="TreeGrafter"/>
</dbReference>
<feature type="domain" description="Cytochrome c-type protein NrfB-like" evidence="3">
    <location>
        <begin position="85"/>
        <end position="180"/>
    </location>
</feature>
<keyword evidence="1 2" id="KW-0732">Signal</keyword>
<dbReference type="AlphaFoldDB" id="A0A380PRE5"/>
<dbReference type="GO" id="GO:0009061">
    <property type="term" value="P:anaerobic respiration"/>
    <property type="evidence" value="ECO:0007669"/>
    <property type="project" value="UniProtKB-ARBA"/>
</dbReference>
<dbReference type="InterPro" id="IPR036280">
    <property type="entry name" value="Multihaem_cyt_sf"/>
</dbReference>
<evidence type="ECO:0000256" key="2">
    <source>
        <dbReference type="SAM" id="SignalP"/>
    </source>
</evidence>
<evidence type="ECO:0000259" key="3">
    <source>
        <dbReference type="Pfam" id="PF22678"/>
    </source>
</evidence>
<dbReference type="PANTHER" id="PTHR35038">
    <property type="entry name" value="DISSIMILATORY SULFITE REDUCTASE SIRA"/>
    <property type="match status" value="1"/>
</dbReference>
<evidence type="ECO:0000256" key="1">
    <source>
        <dbReference type="ARBA" id="ARBA00022729"/>
    </source>
</evidence>
<dbReference type="Gene3D" id="1.10.1130.10">
    <property type="entry name" value="Flavocytochrome C3, Chain A"/>
    <property type="match status" value="1"/>
</dbReference>
<dbReference type="Proteomes" id="UP000254835">
    <property type="component" value="Unassembled WGS sequence"/>
</dbReference>
<dbReference type="GO" id="GO:0020037">
    <property type="term" value="F:heme binding"/>
    <property type="evidence" value="ECO:0007669"/>
    <property type="project" value="InterPro"/>
</dbReference>
<organism evidence="4 5">
    <name type="scientific">Yersinia frederiksenii</name>
    <dbReference type="NCBI Taxonomy" id="29484"/>
    <lineage>
        <taxon>Bacteria</taxon>
        <taxon>Pseudomonadati</taxon>
        <taxon>Pseudomonadota</taxon>
        <taxon>Gammaproteobacteria</taxon>
        <taxon>Enterobacterales</taxon>
        <taxon>Yersiniaceae</taxon>
        <taxon>Yersinia</taxon>
    </lineage>
</organism>
<dbReference type="NCBIfam" id="NF008659">
    <property type="entry name" value="PRK11659.1"/>
    <property type="match status" value="1"/>
</dbReference>
<dbReference type="RefSeq" id="WP_032911829.1">
    <property type="nucleotide sequence ID" value="NZ_CP023964.1"/>
</dbReference>
<reference evidence="4 5" key="1">
    <citation type="submission" date="2018-06" db="EMBL/GenBank/DDBJ databases">
        <authorList>
            <consortium name="Pathogen Informatics"/>
            <person name="Doyle S."/>
        </authorList>
    </citation>
    <scope>NUCLEOTIDE SEQUENCE [LARGE SCALE GENOMIC DNA]</scope>
    <source>
        <strain evidence="4 5">NCTC11470</strain>
    </source>
</reference>
<sequence length="193" mass="21543">MRVLRSFCHAVLLAVLTLCTLPTFATTQAAASKITVPKTVDARHVVEPQRNPDAACVQCHKEQKDELHGKHAGAVNPNTQLAVTCTNCHGKASVLHRNGVKDVMRFNSDMLNTDKAMFSVSQQNSVCMSCHQPEKLREAFWPHDVHMLKLSCVNCHQLHPKTDPMHGLDDKGRVKICVDCHRRQQELIPKDAP</sequence>
<feature type="signal peptide" evidence="2">
    <location>
        <begin position="1"/>
        <end position="25"/>
    </location>
</feature>
<proteinExistence type="predicted"/>
<dbReference type="GO" id="GO:0042597">
    <property type="term" value="C:periplasmic space"/>
    <property type="evidence" value="ECO:0007669"/>
    <property type="project" value="InterPro"/>
</dbReference>
<dbReference type="InterPro" id="IPR053875">
    <property type="entry name" value="Cytochrom_c_NrfB-like_dom"/>
</dbReference>
<gene>
    <name evidence="4" type="primary">nrfB</name>
    <name evidence="4" type="ORF">NCTC11470_00851</name>
</gene>
<evidence type="ECO:0000313" key="4">
    <source>
        <dbReference type="EMBL" id="SUP75832.1"/>
    </source>
</evidence>